<organism evidence="14 15">
    <name type="scientific">Protomyces lactucae-debilis</name>
    <dbReference type="NCBI Taxonomy" id="2754530"/>
    <lineage>
        <taxon>Eukaryota</taxon>
        <taxon>Fungi</taxon>
        <taxon>Dikarya</taxon>
        <taxon>Ascomycota</taxon>
        <taxon>Taphrinomycotina</taxon>
        <taxon>Taphrinomycetes</taxon>
        <taxon>Taphrinales</taxon>
        <taxon>Protomycetaceae</taxon>
        <taxon>Protomyces</taxon>
    </lineage>
</organism>
<dbReference type="Gene3D" id="3.40.50.300">
    <property type="entry name" value="P-loop containing nucleotide triphosphate hydrolases"/>
    <property type="match status" value="1"/>
</dbReference>
<dbReference type="PANTHER" id="PTHR45626">
    <property type="entry name" value="TRANSCRIPTION TERMINATION FACTOR 2-RELATED"/>
    <property type="match status" value="1"/>
</dbReference>
<evidence type="ECO:0000256" key="8">
    <source>
        <dbReference type="ARBA" id="ARBA00022840"/>
    </source>
</evidence>
<evidence type="ECO:0000256" key="4">
    <source>
        <dbReference type="ARBA" id="ARBA00022771"/>
    </source>
</evidence>
<evidence type="ECO:0000256" key="2">
    <source>
        <dbReference type="ARBA" id="ARBA00022723"/>
    </source>
</evidence>
<dbReference type="InterPro" id="IPR018957">
    <property type="entry name" value="Znf_C3HC4_RING-type"/>
</dbReference>
<feature type="domain" description="RING-type" evidence="11">
    <location>
        <begin position="479"/>
        <end position="520"/>
    </location>
</feature>
<comment type="similarity">
    <text evidence="1">Belongs to the SNF2/RAD54 helicase family.</text>
</comment>
<dbReference type="InterPro" id="IPR017907">
    <property type="entry name" value="Znf_RING_CS"/>
</dbReference>
<sequence length="728" mass="82852">MSSATRAKRATRAKIQYTGDSAGDESEGDDAAYKEEDEQSVLSELESVHSEHEEVASPEAEVIVAQVRRRQRNPRNSQGPSQYEKTAKKLILHHPELENVWDDLSERRVPEPRKAAQPDILTLQLLPFQLEGLNWLRLQEASDFKGGILADEMGMGKTIQTVALLATDTTRVEGEAGTLVIAPAVAIIQWKNEIEKYTNNALSVHIYHGSARSTDKTKLMSYDVVLTTYNLLESAYRKQQFGFKRKTGLVKEKSFLHAIEWHRVVLDEAHSIKDRACNTAKAIFALETDRRLCLSGTPLQNRVGELFSLLRFLKADPFSYYYCKNCPCKSLSWKFKDNRQCDDCGHSPMVHTNWFNHELLKPIQRFGAQGEGRVAFSKIHQLLGKLMLRRTKVERADDMGLPPRVEMIRRDMFNPEELDLYESLYTGAKRQFSGYVAQGVLLNSYANIFQLITRLRQMADHPDLVLRRLDLQAENNLVCRLCDDVAEDCIAAKCRHQFCRSCVTEYMDTCMAVPECPVCNTALSIDLSAPAMDPPTEERLQKSNILNRIDMTKWKSSTKIEALVEELYKLRSNNSSTKSIVFSQFTSFLELIAFRLRKAGFNTCKLDGSMTPEQRNNTIIKFSNDIQFPVFLVSLKAGGVALNLTEASTVFLVDSWWSPSAEWQAADRIHRLGQYRPVAIKRIVIANSIEERIVELQAKKVNMIKSTLDHDATSLDRLNQEDMEFLFT</sequence>
<feature type="compositionally biased region" description="Basic and acidic residues" evidence="10">
    <location>
        <begin position="46"/>
        <end position="55"/>
    </location>
</feature>
<dbReference type="PROSITE" id="PS00518">
    <property type="entry name" value="ZF_RING_1"/>
    <property type="match status" value="1"/>
</dbReference>
<dbReference type="InterPro" id="IPR049730">
    <property type="entry name" value="SNF2/RAD54-like_C"/>
</dbReference>
<dbReference type="OrthoDB" id="448448at2759"/>
<evidence type="ECO:0000259" key="11">
    <source>
        <dbReference type="PROSITE" id="PS50089"/>
    </source>
</evidence>
<evidence type="ECO:0000259" key="13">
    <source>
        <dbReference type="PROSITE" id="PS51194"/>
    </source>
</evidence>
<dbReference type="CDD" id="cd18793">
    <property type="entry name" value="SF2_C_SNF"/>
    <property type="match status" value="1"/>
</dbReference>
<dbReference type="STRING" id="56484.A0A1Y2FAD0"/>
<feature type="region of interest" description="Disordered" evidence="10">
    <location>
        <begin position="1"/>
        <end position="58"/>
    </location>
</feature>
<keyword evidence="4 9" id="KW-0863">Zinc-finger</keyword>
<accession>A0A1Y2FAD0</accession>
<dbReference type="InterPro" id="IPR013083">
    <property type="entry name" value="Znf_RING/FYVE/PHD"/>
</dbReference>
<evidence type="ECO:0000256" key="10">
    <source>
        <dbReference type="SAM" id="MobiDB-lite"/>
    </source>
</evidence>
<dbReference type="AlphaFoldDB" id="A0A1Y2FAD0"/>
<evidence type="ECO:0000256" key="6">
    <source>
        <dbReference type="ARBA" id="ARBA00022806"/>
    </source>
</evidence>
<dbReference type="GO" id="GO:0008270">
    <property type="term" value="F:zinc ion binding"/>
    <property type="evidence" value="ECO:0007669"/>
    <property type="project" value="UniProtKB-KW"/>
</dbReference>
<dbReference type="GO" id="GO:0008094">
    <property type="term" value="F:ATP-dependent activity, acting on DNA"/>
    <property type="evidence" value="ECO:0007669"/>
    <property type="project" value="TreeGrafter"/>
</dbReference>
<keyword evidence="2" id="KW-0479">Metal-binding</keyword>
<dbReference type="Pfam" id="PF00097">
    <property type="entry name" value="zf-C3HC4"/>
    <property type="match status" value="1"/>
</dbReference>
<evidence type="ECO:0000259" key="12">
    <source>
        <dbReference type="PROSITE" id="PS51192"/>
    </source>
</evidence>
<dbReference type="GO" id="GO:0016787">
    <property type="term" value="F:hydrolase activity"/>
    <property type="evidence" value="ECO:0007669"/>
    <property type="project" value="UniProtKB-KW"/>
</dbReference>
<dbReference type="Gene3D" id="3.40.50.10810">
    <property type="entry name" value="Tandem AAA-ATPase domain"/>
    <property type="match status" value="1"/>
</dbReference>
<evidence type="ECO:0000256" key="3">
    <source>
        <dbReference type="ARBA" id="ARBA00022741"/>
    </source>
</evidence>
<dbReference type="InterPro" id="IPR000330">
    <property type="entry name" value="SNF2_N"/>
</dbReference>
<gene>
    <name evidence="14" type="ORF">BCR37DRAFT_348585</name>
</gene>
<dbReference type="Pfam" id="PF00271">
    <property type="entry name" value="Helicase_C"/>
    <property type="match status" value="1"/>
</dbReference>
<evidence type="ECO:0000313" key="15">
    <source>
        <dbReference type="Proteomes" id="UP000193685"/>
    </source>
</evidence>
<feature type="compositionally biased region" description="Acidic residues" evidence="10">
    <location>
        <begin position="22"/>
        <end position="39"/>
    </location>
</feature>
<dbReference type="GO" id="GO:0004386">
    <property type="term" value="F:helicase activity"/>
    <property type="evidence" value="ECO:0007669"/>
    <property type="project" value="UniProtKB-KW"/>
</dbReference>
<dbReference type="SMART" id="SM00487">
    <property type="entry name" value="DEXDc"/>
    <property type="match status" value="1"/>
</dbReference>
<dbReference type="PANTHER" id="PTHR45626:SF12">
    <property type="entry name" value="DNA REPAIR PROTEIN RAD16"/>
    <property type="match status" value="1"/>
</dbReference>
<dbReference type="GeneID" id="63784458"/>
<dbReference type="SUPFAM" id="SSF57850">
    <property type="entry name" value="RING/U-box"/>
    <property type="match status" value="1"/>
</dbReference>
<dbReference type="RefSeq" id="XP_040724514.1">
    <property type="nucleotide sequence ID" value="XM_040867859.1"/>
</dbReference>
<dbReference type="Pfam" id="PF00176">
    <property type="entry name" value="SNF2-rel_dom"/>
    <property type="match status" value="2"/>
</dbReference>
<dbReference type="SMART" id="SM00184">
    <property type="entry name" value="RING"/>
    <property type="match status" value="1"/>
</dbReference>
<evidence type="ECO:0000256" key="7">
    <source>
        <dbReference type="ARBA" id="ARBA00022833"/>
    </source>
</evidence>
<dbReference type="InterPro" id="IPR027417">
    <property type="entry name" value="P-loop_NTPase"/>
</dbReference>
<reference evidence="14 15" key="1">
    <citation type="submission" date="2016-07" db="EMBL/GenBank/DDBJ databases">
        <title>Pervasive Adenine N6-methylation of Active Genes in Fungi.</title>
        <authorList>
            <consortium name="DOE Joint Genome Institute"/>
            <person name="Mondo S.J."/>
            <person name="Dannebaum R.O."/>
            <person name="Kuo R.C."/>
            <person name="Labutti K."/>
            <person name="Haridas S."/>
            <person name="Kuo A."/>
            <person name="Salamov A."/>
            <person name="Ahrendt S.R."/>
            <person name="Lipzen A."/>
            <person name="Sullivan W."/>
            <person name="Andreopoulos W.B."/>
            <person name="Clum A."/>
            <person name="Lindquist E."/>
            <person name="Daum C."/>
            <person name="Ramamoorthy G.K."/>
            <person name="Gryganskyi A."/>
            <person name="Culley D."/>
            <person name="Magnuson J.K."/>
            <person name="James T.Y."/>
            <person name="O'Malley M.A."/>
            <person name="Stajich J.E."/>
            <person name="Spatafora J.W."/>
            <person name="Visel A."/>
            <person name="Grigoriev I.V."/>
        </authorList>
    </citation>
    <scope>NUCLEOTIDE SEQUENCE [LARGE SCALE GENOMIC DNA]</scope>
    <source>
        <strain evidence="14 15">12-1054</strain>
    </source>
</reference>
<dbReference type="InterPro" id="IPR014001">
    <property type="entry name" value="Helicase_ATP-bd"/>
</dbReference>
<dbReference type="InterPro" id="IPR001841">
    <property type="entry name" value="Znf_RING"/>
</dbReference>
<evidence type="ECO:0000256" key="1">
    <source>
        <dbReference type="ARBA" id="ARBA00007025"/>
    </source>
</evidence>
<dbReference type="Proteomes" id="UP000193685">
    <property type="component" value="Unassembled WGS sequence"/>
</dbReference>
<evidence type="ECO:0000313" key="14">
    <source>
        <dbReference type="EMBL" id="ORY80869.1"/>
    </source>
</evidence>
<dbReference type="OMA" id="DHIMLRR"/>
<keyword evidence="15" id="KW-1185">Reference proteome</keyword>
<keyword evidence="7" id="KW-0862">Zinc</keyword>
<feature type="compositionally biased region" description="Basic residues" evidence="10">
    <location>
        <begin position="1"/>
        <end position="12"/>
    </location>
</feature>
<protein>
    <submittedName>
        <fullName evidence="14">SNF2 family N-terminal domain-domain-containing protein</fullName>
    </submittedName>
</protein>
<name>A0A1Y2FAD0_PROLT</name>
<proteinExistence type="inferred from homology"/>
<evidence type="ECO:0000256" key="5">
    <source>
        <dbReference type="ARBA" id="ARBA00022801"/>
    </source>
</evidence>
<keyword evidence="5" id="KW-0378">Hydrolase</keyword>
<feature type="domain" description="Helicase C-terminal" evidence="13">
    <location>
        <begin position="562"/>
        <end position="719"/>
    </location>
</feature>
<dbReference type="InterPro" id="IPR001650">
    <property type="entry name" value="Helicase_C-like"/>
</dbReference>
<dbReference type="GO" id="GO:0005524">
    <property type="term" value="F:ATP binding"/>
    <property type="evidence" value="ECO:0007669"/>
    <property type="project" value="UniProtKB-KW"/>
</dbReference>
<feature type="domain" description="Helicase ATP-binding" evidence="12">
    <location>
        <begin position="138"/>
        <end position="316"/>
    </location>
</feature>
<dbReference type="PROSITE" id="PS50089">
    <property type="entry name" value="ZF_RING_2"/>
    <property type="match status" value="1"/>
</dbReference>
<dbReference type="SMART" id="SM00490">
    <property type="entry name" value="HELICc"/>
    <property type="match status" value="1"/>
</dbReference>
<dbReference type="GO" id="GO:0006289">
    <property type="term" value="P:nucleotide-excision repair"/>
    <property type="evidence" value="ECO:0007669"/>
    <property type="project" value="TreeGrafter"/>
</dbReference>
<dbReference type="Gene3D" id="3.30.40.10">
    <property type="entry name" value="Zinc/RING finger domain, C3HC4 (zinc finger)"/>
    <property type="match status" value="1"/>
</dbReference>
<keyword evidence="6" id="KW-0347">Helicase</keyword>
<dbReference type="InterPro" id="IPR038718">
    <property type="entry name" value="SNF2-like_sf"/>
</dbReference>
<evidence type="ECO:0000256" key="9">
    <source>
        <dbReference type="PROSITE-ProRule" id="PRU00175"/>
    </source>
</evidence>
<dbReference type="InterPro" id="IPR050628">
    <property type="entry name" value="SNF2_RAD54_helicase_TF"/>
</dbReference>
<keyword evidence="8" id="KW-0067">ATP-binding</keyword>
<dbReference type="CDD" id="cd18008">
    <property type="entry name" value="DEXDc_SHPRH-like"/>
    <property type="match status" value="1"/>
</dbReference>
<dbReference type="GO" id="GO:0005634">
    <property type="term" value="C:nucleus"/>
    <property type="evidence" value="ECO:0007669"/>
    <property type="project" value="TreeGrafter"/>
</dbReference>
<keyword evidence="3" id="KW-0547">Nucleotide-binding</keyword>
<dbReference type="EMBL" id="MCFI01000012">
    <property type="protein sequence ID" value="ORY80869.1"/>
    <property type="molecule type" value="Genomic_DNA"/>
</dbReference>
<dbReference type="PROSITE" id="PS51192">
    <property type="entry name" value="HELICASE_ATP_BIND_1"/>
    <property type="match status" value="1"/>
</dbReference>
<dbReference type="SUPFAM" id="SSF52540">
    <property type="entry name" value="P-loop containing nucleoside triphosphate hydrolases"/>
    <property type="match status" value="2"/>
</dbReference>
<dbReference type="PROSITE" id="PS51194">
    <property type="entry name" value="HELICASE_CTER"/>
    <property type="match status" value="1"/>
</dbReference>
<comment type="caution">
    <text evidence="14">The sequence shown here is derived from an EMBL/GenBank/DDBJ whole genome shotgun (WGS) entry which is preliminary data.</text>
</comment>